<keyword evidence="1" id="KW-0732">Signal</keyword>
<proteinExistence type="predicted"/>
<dbReference type="EMBL" id="HACG01020882">
    <property type="protein sequence ID" value="CEK67747.1"/>
    <property type="molecule type" value="Transcribed_RNA"/>
</dbReference>
<accession>A0A0B6ZH62</accession>
<organism evidence="2">
    <name type="scientific">Arion vulgaris</name>
    <dbReference type="NCBI Taxonomy" id="1028688"/>
    <lineage>
        <taxon>Eukaryota</taxon>
        <taxon>Metazoa</taxon>
        <taxon>Spiralia</taxon>
        <taxon>Lophotrochozoa</taxon>
        <taxon>Mollusca</taxon>
        <taxon>Gastropoda</taxon>
        <taxon>Heterobranchia</taxon>
        <taxon>Euthyneura</taxon>
        <taxon>Panpulmonata</taxon>
        <taxon>Eupulmonata</taxon>
        <taxon>Stylommatophora</taxon>
        <taxon>Helicina</taxon>
        <taxon>Arionoidea</taxon>
        <taxon>Arionidae</taxon>
        <taxon>Arion</taxon>
    </lineage>
</organism>
<gene>
    <name evidence="2" type="primary">ORF63753</name>
</gene>
<name>A0A0B6ZH62_9EUPU</name>
<evidence type="ECO:0000313" key="2">
    <source>
        <dbReference type="EMBL" id="CEK67747.1"/>
    </source>
</evidence>
<reference evidence="2" key="1">
    <citation type="submission" date="2014-12" db="EMBL/GenBank/DDBJ databases">
        <title>Insight into the proteome of Arion vulgaris.</title>
        <authorList>
            <person name="Aradska J."/>
            <person name="Bulat T."/>
            <person name="Smidak R."/>
            <person name="Sarate P."/>
            <person name="Gangsoo J."/>
            <person name="Sialana F."/>
            <person name="Bilban M."/>
            <person name="Lubec G."/>
        </authorList>
    </citation>
    <scope>NUCLEOTIDE SEQUENCE</scope>
    <source>
        <tissue evidence="2">Skin</tissue>
    </source>
</reference>
<evidence type="ECO:0000256" key="1">
    <source>
        <dbReference type="SAM" id="SignalP"/>
    </source>
</evidence>
<protein>
    <submittedName>
        <fullName evidence="2">Uncharacterized protein</fullName>
    </submittedName>
</protein>
<feature type="chain" id="PRO_5002111120" evidence="1">
    <location>
        <begin position="23"/>
        <end position="65"/>
    </location>
</feature>
<feature type="signal peptide" evidence="1">
    <location>
        <begin position="1"/>
        <end position="22"/>
    </location>
</feature>
<sequence length="65" mass="7413">MGGATIYRIAFILVLGHTSVDGNERVERQTDSDILSDEGREEPMHRSDILNALIEYSHKEDFHLN</sequence>
<dbReference type="AlphaFoldDB" id="A0A0B6ZH62"/>